<name>A0A9W4XE61_9PLEO</name>
<feature type="compositionally biased region" description="Low complexity" evidence="1">
    <location>
        <begin position="50"/>
        <end position="64"/>
    </location>
</feature>
<dbReference type="Proteomes" id="UP001152607">
    <property type="component" value="Unassembled WGS sequence"/>
</dbReference>
<feature type="compositionally biased region" description="Basic and acidic residues" evidence="1">
    <location>
        <begin position="29"/>
        <end position="38"/>
    </location>
</feature>
<accession>A0A9W4XE61</accession>
<comment type="caution">
    <text evidence="2">The sequence shown here is derived from an EMBL/GenBank/DDBJ whole genome shotgun (WGS) entry which is preliminary data.</text>
</comment>
<dbReference type="EMBL" id="CAOQHR010000001">
    <property type="protein sequence ID" value="CAI6263950.1"/>
    <property type="molecule type" value="Genomic_DNA"/>
</dbReference>
<evidence type="ECO:0000313" key="3">
    <source>
        <dbReference type="Proteomes" id="UP001152607"/>
    </source>
</evidence>
<protein>
    <submittedName>
        <fullName evidence="2">Uncharacterized protein</fullName>
    </submittedName>
</protein>
<sequence>MERESLSARLQSHLFSGIRTRQKKKSREKSKSAKKSKESNTMIYRNGPMPKVSPTPSSSASLSQSVYCEGYGGPPTPTVLPSFPPITL</sequence>
<proteinExistence type="predicted"/>
<evidence type="ECO:0000256" key="1">
    <source>
        <dbReference type="SAM" id="MobiDB-lite"/>
    </source>
</evidence>
<gene>
    <name evidence="2" type="ORF">PDIGIT_LOCUS1461</name>
</gene>
<feature type="region of interest" description="Disordered" evidence="1">
    <location>
        <begin position="1"/>
        <end position="64"/>
    </location>
</feature>
<evidence type="ECO:0000313" key="2">
    <source>
        <dbReference type="EMBL" id="CAI6263950.1"/>
    </source>
</evidence>
<keyword evidence="3" id="KW-1185">Reference proteome</keyword>
<dbReference type="AlphaFoldDB" id="A0A9W4XE61"/>
<reference evidence="2" key="1">
    <citation type="submission" date="2023-01" db="EMBL/GenBank/DDBJ databases">
        <authorList>
            <person name="Van Ghelder C."/>
            <person name="Rancurel C."/>
        </authorList>
    </citation>
    <scope>NUCLEOTIDE SEQUENCE</scope>
    <source>
        <strain evidence="2">CNCM I-4278</strain>
    </source>
</reference>
<organism evidence="2 3">
    <name type="scientific">Periconia digitata</name>
    <dbReference type="NCBI Taxonomy" id="1303443"/>
    <lineage>
        <taxon>Eukaryota</taxon>
        <taxon>Fungi</taxon>
        <taxon>Dikarya</taxon>
        <taxon>Ascomycota</taxon>
        <taxon>Pezizomycotina</taxon>
        <taxon>Dothideomycetes</taxon>
        <taxon>Pleosporomycetidae</taxon>
        <taxon>Pleosporales</taxon>
        <taxon>Massarineae</taxon>
        <taxon>Periconiaceae</taxon>
        <taxon>Periconia</taxon>
    </lineage>
</organism>